<dbReference type="EMBL" id="CP002868">
    <property type="protein sequence ID" value="AEJ19363.1"/>
    <property type="molecule type" value="Genomic_DNA"/>
</dbReference>
<dbReference type="OrthoDB" id="5458680at2"/>
<dbReference type="RefSeq" id="WP_013968674.1">
    <property type="nucleotide sequence ID" value="NC_015732.1"/>
</dbReference>
<evidence type="ECO:0000313" key="3">
    <source>
        <dbReference type="Proteomes" id="UP000000503"/>
    </source>
</evidence>
<name>F8F1M9_GRAC1</name>
<dbReference type="Proteomes" id="UP000000503">
    <property type="component" value="Chromosome"/>
</dbReference>
<proteinExistence type="predicted"/>
<dbReference type="Pfam" id="PF01973">
    <property type="entry name" value="MptE-like"/>
    <property type="match status" value="1"/>
</dbReference>
<evidence type="ECO:0000259" key="1">
    <source>
        <dbReference type="Pfam" id="PF01973"/>
    </source>
</evidence>
<dbReference type="InterPro" id="IPR002826">
    <property type="entry name" value="MptE-like"/>
</dbReference>
<evidence type="ECO:0000313" key="2">
    <source>
        <dbReference type="EMBL" id="AEJ19363.1"/>
    </source>
</evidence>
<dbReference type="HOGENOM" id="CLU_026503_0_0_12"/>
<dbReference type="PANTHER" id="PTHR41786:SF1">
    <property type="entry name" value="6-HYDROXYMETHYLPTERIN DIPHOSPHOKINASE MPTE-LIKE DOMAIN-CONTAINING PROTEIN"/>
    <property type="match status" value="1"/>
</dbReference>
<feature type="domain" description="6-hydroxymethylpterin diphosphokinase MptE-like" evidence="1">
    <location>
        <begin position="204"/>
        <end position="371"/>
    </location>
</feature>
<organism evidence="2 3">
    <name type="scientific">Gracilinema caldarium (strain ATCC 51460 / DSM 7334 / H1)</name>
    <name type="common">Treponema caldarium</name>
    <dbReference type="NCBI Taxonomy" id="744872"/>
    <lineage>
        <taxon>Bacteria</taxon>
        <taxon>Pseudomonadati</taxon>
        <taxon>Spirochaetota</taxon>
        <taxon>Spirochaetia</taxon>
        <taxon>Spirochaetales</taxon>
        <taxon>Breznakiellaceae</taxon>
        <taxon>Gracilinema</taxon>
    </lineage>
</organism>
<reference evidence="3" key="1">
    <citation type="journal article" date="2013" name="Stand. Genomic Sci.">
        <title>Genome sequence of the thermophilic fresh-water bacterium Spirochaeta caldaria type strain (H1(T)), reclassification of Spirochaeta caldaria, Spirochaeta stenostrepta, and Spirochaeta zuelzerae in the genus Treponema as Treponema caldaria comb. nov., Treponema stenostrepta comb. nov., and Treponema zuelzerae comb. nov., and emendation of the genus Treponema.</title>
        <authorList>
            <person name="Abt B."/>
            <person name="Goker M."/>
            <person name="Scheuner C."/>
            <person name="Han C."/>
            <person name="Lu M."/>
            <person name="Misra M."/>
            <person name="Lapidus A."/>
            <person name="Nolan M."/>
            <person name="Lucas S."/>
            <person name="Hammon N."/>
            <person name="Deshpande S."/>
            <person name="Cheng J.F."/>
            <person name="Tapia R."/>
            <person name="Goodwin L.A."/>
            <person name="Pitluck S."/>
            <person name="Liolios K."/>
            <person name="Pagani I."/>
            <person name="Ivanova N."/>
            <person name="Mavromatis K."/>
            <person name="Mikhailova N."/>
            <person name="Huntemann M."/>
            <person name="Pati A."/>
            <person name="Chen A."/>
            <person name="Palaniappan K."/>
            <person name="Land M."/>
            <person name="Hauser L."/>
            <person name="Jeffries C.D."/>
            <person name="Rohde M."/>
            <person name="Spring S."/>
            <person name="Gronow S."/>
            <person name="Detter J.C."/>
            <person name="Bristow J."/>
            <person name="Eisen J.A."/>
            <person name="Markowitz V."/>
            <person name="Hugenholtz P."/>
            <person name="Kyrpides N.C."/>
            <person name="Woyke T."/>
            <person name="Klenk H.P."/>
        </authorList>
    </citation>
    <scope>NUCLEOTIDE SEQUENCE</scope>
    <source>
        <strain evidence="3">ATCC 51460 / DSM 7334 / H1</strain>
    </source>
</reference>
<accession>F8F1M9</accession>
<dbReference type="eggNOG" id="COG2604">
    <property type="taxonomic scope" value="Bacteria"/>
</dbReference>
<gene>
    <name evidence="2" type="ordered locus">Spica_1217</name>
</gene>
<keyword evidence="3" id="KW-1185">Reference proteome</keyword>
<dbReference type="KEGG" id="scd:Spica_1217"/>
<dbReference type="STRING" id="744872.Spica_1217"/>
<sequence length="617" mass="69174">MMLTPNKAVLEQVFPELYKRLLKEAEILNQTNIDIQLVTTPSGDISMKYRGIWIHSSRNPREEAKRVIQTSVQSAQVQNQTPFILLGFGLGYTAEHIREQYPQNPLVIIEPNPSILLTALTARDLSSLLCSPGIIFIIDKTMGALFNVLPLFSSPPLPIISRPYREAEPDVVKDLLHILSLWKTKTDVNEATIKKFGKRWVKNIVANQHILIDIPGIAAFAEAFPSFPALVLAAGPSLDDILPFLPELHKRCLIIAVDTALRALLRSGIEPDFVVVVDPQYWNARHLDFCHALRTCLVTEIGVYPTVLRHSFQHRLLCSSLYPLGYYLEKNVDVKGRLGAGGSVATTAFDFALHLGSKPIYIAGLDLSYPDYKTHFTGALFEERAFTKSHRFLPAETQSFQSLMGAHPFYAPSASGDKVLTDARLSLYTAWFEARLRQLPPGICKSLSPNGIGIPGLELGSVEDLLSRPVIRLELQNQLSNIIKQLEDQFFAADHQKHLQQAWEKNQQTLIQALTDLLVITERGTALVNSLLQEMMQGSINLLDNKLTELDRINDQIAQSPIKDIAGFLFTDSEENKISINNSQEKDALQSYLTYLTSFYSILHNSINYQILLLKSH</sequence>
<dbReference type="AlphaFoldDB" id="F8F1M9"/>
<protein>
    <recommendedName>
        <fullName evidence="1">6-hydroxymethylpterin diphosphokinase MptE-like domain-containing protein</fullName>
    </recommendedName>
</protein>
<dbReference type="PANTHER" id="PTHR41786">
    <property type="entry name" value="MOTILITY ACCESSORY FACTOR MAF"/>
    <property type="match status" value="1"/>
</dbReference>